<reference evidence="1 2" key="1">
    <citation type="submission" date="2014-04" db="EMBL/GenBank/DDBJ databases">
        <authorList>
            <consortium name="DOE Joint Genome Institute"/>
            <person name="Kuo A."/>
            <person name="Girlanda M."/>
            <person name="Perotto S."/>
            <person name="Kohler A."/>
            <person name="Nagy L.G."/>
            <person name="Floudas D."/>
            <person name="Copeland A."/>
            <person name="Barry K.W."/>
            <person name="Cichocki N."/>
            <person name="Veneault-Fourrey C."/>
            <person name="LaButti K."/>
            <person name="Lindquist E.A."/>
            <person name="Lipzen A."/>
            <person name="Lundell T."/>
            <person name="Morin E."/>
            <person name="Murat C."/>
            <person name="Sun H."/>
            <person name="Tunlid A."/>
            <person name="Henrissat B."/>
            <person name="Grigoriev I.V."/>
            <person name="Hibbett D.S."/>
            <person name="Martin F."/>
            <person name="Nordberg H.P."/>
            <person name="Cantor M.N."/>
            <person name="Hua S.X."/>
        </authorList>
    </citation>
    <scope>NUCLEOTIDE SEQUENCE [LARGE SCALE GENOMIC DNA]</scope>
    <source>
        <strain evidence="1 2">MUT 4182</strain>
    </source>
</reference>
<reference evidence="2" key="2">
    <citation type="submission" date="2015-01" db="EMBL/GenBank/DDBJ databases">
        <title>Evolutionary Origins and Diversification of the Mycorrhizal Mutualists.</title>
        <authorList>
            <consortium name="DOE Joint Genome Institute"/>
            <consortium name="Mycorrhizal Genomics Consortium"/>
            <person name="Kohler A."/>
            <person name="Kuo A."/>
            <person name="Nagy L.G."/>
            <person name="Floudas D."/>
            <person name="Copeland A."/>
            <person name="Barry K.W."/>
            <person name="Cichocki N."/>
            <person name="Veneault-Fourrey C."/>
            <person name="LaButti K."/>
            <person name="Lindquist E.A."/>
            <person name="Lipzen A."/>
            <person name="Lundell T."/>
            <person name="Morin E."/>
            <person name="Murat C."/>
            <person name="Riley R."/>
            <person name="Ohm R."/>
            <person name="Sun H."/>
            <person name="Tunlid A."/>
            <person name="Henrissat B."/>
            <person name="Grigoriev I.V."/>
            <person name="Hibbett D.S."/>
            <person name="Martin F."/>
        </authorList>
    </citation>
    <scope>NUCLEOTIDE SEQUENCE [LARGE SCALE GENOMIC DNA]</scope>
    <source>
        <strain evidence="2">MUT 4182</strain>
    </source>
</reference>
<evidence type="ECO:0000313" key="2">
    <source>
        <dbReference type="Proteomes" id="UP000054248"/>
    </source>
</evidence>
<organism evidence="1 2">
    <name type="scientific">Tulasnella calospora MUT 4182</name>
    <dbReference type="NCBI Taxonomy" id="1051891"/>
    <lineage>
        <taxon>Eukaryota</taxon>
        <taxon>Fungi</taxon>
        <taxon>Dikarya</taxon>
        <taxon>Basidiomycota</taxon>
        <taxon>Agaricomycotina</taxon>
        <taxon>Agaricomycetes</taxon>
        <taxon>Cantharellales</taxon>
        <taxon>Tulasnellaceae</taxon>
        <taxon>Tulasnella</taxon>
    </lineage>
</organism>
<name>A0A0C3K444_9AGAM</name>
<protein>
    <submittedName>
        <fullName evidence="1">Uncharacterized protein</fullName>
    </submittedName>
</protein>
<dbReference type="AlphaFoldDB" id="A0A0C3K444"/>
<dbReference type="EMBL" id="KN823638">
    <property type="protein sequence ID" value="KIO16203.1"/>
    <property type="molecule type" value="Genomic_DNA"/>
</dbReference>
<dbReference type="HOGENOM" id="CLU_2086568_0_0_1"/>
<dbReference type="Proteomes" id="UP000054248">
    <property type="component" value="Unassembled WGS sequence"/>
</dbReference>
<proteinExistence type="predicted"/>
<evidence type="ECO:0000313" key="1">
    <source>
        <dbReference type="EMBL" id="KIO16203.1"/>
    </source>
</evidence>
<accession>A0A0C3K444</accession>
<gene>
    <name evidence="1" type="ORF">M407DRAFT_191872</name>
</gene>
<sequence length="117" mass="12910">MLSLVRKLLASVPSVPSCRLDWSSATTAHSCPFVSKLSATCPTSTFGDLLNDVQHHRPPAPIGSFQNRARRPTTTFGDVYDDVKWGSPTSRPDTRLFVRFQIEHDSLPTSSVARLPD</sequence>
<keyword evidence="2" id="KW-1185">Reference proteome</keyword>